<proteinExistence type="predicted"/>
<sequence length="151" mass="17646">MQPNEIIKKHIAPYGLHCGGCFAFNGGNIQKHSTELIKSLGNFDVYAQRFVTMLDEPVFENYQSFKMMLHYFSKAKCNGCREQACALFKSCHVRDCFHEKGVDFCFQCTSFPCEQTGFDEHLQKRFISINEKIRKIGIENYYEEIKDVPRY</sequence>
<accession>A0A0F5ISJ5</accession>
<dbReference type="AlphaFoldDB" id="A0A0F5ISJ5"/>
<name>A0A0F5ISJ5_9BACT</name>
<dbReference type="InterPro" id="IPR024227">
    <property type="entry name" value="DUF3795"/>
</dbReference>
<organism evidence="1 2">
    <name type="scientific">Parabacteroides gordonii MS-1 = DSM 23371</name>
    <dbReference type="NCBI Taxonomy" id="1203610"/>
    <lineage>
        <taxon>Bacteria</taxon>
        <taxon>Pseudomonadati</taxon>
        <taxon>Bacteroidota</taxon>
        <taxon>Bacteroidia</taxon>
        <taxon>Bacteroidales</taxon>
        <taxon>Tannerellaceae</taxon>
        <taxon>Parabacteroides</taxon>
    </lineage>
</organism>
<reference evidence="1 2" key="1">
    <citation type="submission" date="2013-04" db="EMBL/GenBank/DDBJ databases">
        <title>The Genome Sequence of Parabacteroides gordonii DSM 23371.</title>
        <authorList>
            <consortium name="The Broad Institute Genomics Platform"/>
            <person name="Earl A."/>
            <person name="Ward D."/>
            <person name="Feldgarden M."/>
            <person name="Gevers D."/>
            <person name="Martens E."/>
            <person name="Sakamoto M."/>
            <person name="Benno Y."/>
            <person name="Suzuki N."/>
            <person name="Matsunaga N."/>
            <person name="Koshihara K."/>
            <person name="Seki M."/>
            <person name="Komiya H."/>
            <person name="Walker B."/>
            <person name="Young S."/>
            <person name="Zeng Q."/>
            <person name="Gargeya S."/>
            <person name="Fitzgerald M."/>
            <person name="Haas B."/>
            <person name="Abouelleil A."/>
            <person name="Allen A.W."/>
            <person name="Alvarado L."/>
            <person name="Arachchi H.M."/>
            <person name="Berlin A.M."/>
            <person name="Chapman S.B."/>
            <person name="Gainer-Dewar J."/>
            <person name="Goldberg J."/>
            <person name="Griggs A."/>
            <person name="Gujja S."/>
            <person name="Hansen M."/>
            <person name="Howarth C."/>
            <person name="Imamovic A."/>
            <person name="Ireland A."/>
            <person name="Larimer J."/>
            <person name="McCowan C."/>
            <person name="Murphy C."/>
            <person name="Pearson M."/>
            <person name="Poon T.W."/>
            <person name="Priest M."/>
            <person name="Roberts A."/>
            <person name="Saif S."/>
            <person name="Shea T."/>
            <person name="Sisk P."/>
            <person name="Sykes S."/>
            <person name="Wortman J."/>
            <person name="Nusbaum C."/>
            <person name="Birren B."/>
        </authorList>
    </citation>
    <scope>NUCLEOTIDE SEQUENCE [LARGE SCALE GENOMIC DNA]</scope>
    <source>
        <strain evidence="1 2">MS-1</strain>
    </source>
</reference>
<dbReference type="STRING" id="1203610.HMPREF1536_04950"/>
<keyword evidence="2" id="KW-1185">Reference proteome</keyword>
<dbReference type="HOGENOM" id="CLU_1755251_0_0_10"/>
<dbReference type="EMBL" id="AQHW01000027">
    <property type="protein sequence ID" value="KKB48483.1"/>
    <property type="molecule type" value="Genomic_DNA"/>
</dbReference>
<evidence type="ECO:0008006" key="3">
    <source>
        <dbReference type="Google" id="ProtNLM"/>
    </source>
</evidence>
<protein>
    <recommendedName>
        <fullName evidence="3">DUF3795 domain-containing protein</fullName>
    </recommendedName>
</protein>
<gene>
    <name evidence="1" type="ORF">HMPREF1536_04950</name>
</gene>
<dbReference type="RefSeq" id="WP_028728380.1">
    <property type="nucleotide sequence ID" value="NZ_AUAE01000030.1"/>
</dbReference>
<evidence type="ECO:0000313" key="1">
    <source>
        <dbReference type="EMBL" id="KKB48483.1"/>
    </source>
</evidence>
<evidence type="ECO:0000313" key="2">
    <source>
        <dbReference type="Proteomes" id="UP000033035"/>
    </source>
</evidence>
<dbReference type="Proteomes" id="UP000033035">
    <property type="component" value="Unassembled WGS sequence"/>
</dbReference>
<comment type="caution">
    <text evidence="1">The sequence shown here is derived from an EMBL/GenBank/DDBJ whole genome shotgun (WGS) entry which is preliminary data.</text>
</comment>
<dbReference type="PATRIC" id="fig|1203610.3.peg.5046"/>
<dbReference type="Pfam" id="PF12675">
    <property type="entry name" value="DUF3795"/>
    <property type="match status" value="1"/>
</dbReference>